<dbReference type="SUPFAM" id="SSF51197">
    <property type="entry name" value="Clavaminate synthase-like"/>
    <property type="match status" value="1"/>
</dbReference>
<evidence type="ECO:0000256" key="10">
    <source>
        <dbReference type="ARBA" id="ARBA00049359"/>
    </source>
</evidence>
<name>A0A918KKZ2_9GAMM</name>
<dbReference type="InterPro" id="IPR050231">
    <property type="entry name" value="Iron_ascorbate_oxido_reductase"/>
</dbReference>
<dbReference type="Pfam" id="PF03171">
    <property type="entry name" value="2OG-FeII_Oxy"/>
    <property type="match status" value="1"/>
</dbReference>
<dbReference type="RefSeq" id="WP_189611244.1">
    <property type="nucleotide sequence ID" value="NZ_BMXR01000009.1"/>
</dbReference>
<dbReference type="InterPro" id="IPR027443">
    <property type="entry name" value="IPNS-like_sf"/>
</dbReference>
<keyword evidence="6" id="KW-0266">Ethylene biosynthesis</keyword>
<dbReference type="GO" id="GO:0046872">
    <property type="term" value="F:metal ion binding"/>
    <property type="evidence" value="ECO:0007669"/>
    <property type="project" value="UniProtKB-KW"/>
</dbReference>
<evidence type="ECO:0000313" key="13">
    <source>
        <dbReference type="EMBL" id="GGX64888.1"/>
    </source>
</evidence>
<keyword evidence="14" id="KW-1185">Reference proteome</keyword>
<dbReference type="EMBL" id="BMXR01000009">
    <property type="protein sequence ID" value="GGX64888.1"/>
    <property type="molecule type" value="Genomic_DNA"/>
</dbReference>
<keyword evidence="11" id="KW-0408">Iron</keyword>
<evidence type="ECO:0000256" key="5">
    <source>
        <dbReference type="ARBA" id="ARBA00019045"/>
    </source>
</evidence>
<accession>A0A918KKZ2</accession>
<dbReference type="PROSITE" id="PS51471">
    <property type="entry name" value="FE2OG_OXY"/>
    <property type="match status" value="1"/>
</dbReference>
<dbReference type="Proteomes" id="UP000626148">
    <property type="component" value="Unassembled WGS sequence"/>
</dbReference>
<feature type="domain" description="Fe2OG dioxygenase" evidence="12">
    <location>
        <begin position="169"/>
        <end position="279"/>
    </location>
</feature>
<dbReference type="InterPro" id="IPR044861">
    <property type="entry name" value="IPNS-like_FE2OG_OXY"/>
</dbReference>
<dbReference type="AlphaFoldDB" id="A0A918KKZ2"/>
<sequence>MTLPVVRVDALMGNRNEDAFRQEAERLGEACARWGFVRLQGLPRDLNLDRMLDDVRSFFSLDENIKHRLATRHFRADSLNRYRGFFPAEPGEHALKEGFELGWSDFEPTDSLDFLQESNVWPDVQPYDGWQSSVSLYFDQMLEVGQVLLDGLETYFGLTPGRLTRHFNNSLSTLRMAYYPAIDGRTNTGKLERDGDQVFTTPTHTDSGILTLLLQDRTGGLQVRNRQGEWMEVEPEPDTLIMNIGALLEQWTGHQLVATEHRVRAPDRSRYSVPFFLEPAPNAEVAPLTDKADFTPFLYEQYLKRKLSQFVEYQGLAGA</sequence>
<dbReference type="PANTHER" id="PTHR47990">
    <property type="entry name" value="2-OXOGLUTARATE (2OG) AND FE(II)-DEPENDENT OXYGENASE SUPERFAMILY PROTEIN-RELATED"/>
    <property type="match status" value="1"/>
</dbReference>
<dbReference type="EC" id="1.14.20.7" evidence="3"/>
<evidence type="ECO:0000259" key="12">
    <source>
        <dbReference type="PROSITE" id="PS51471"/>
    </source>
</evidence>
<dbReference type="GO" id="GO:0102276">
    <property type="term" value="F:2-oxoglutarate oxygenase/decarboxylase (ethylene-forming) activity"/>
    <property type="evidence" value="ECO:0007669"/>
    <property type="project" value="UniProtKB-EC"/>
</dbReference>
<comment type="catalytic activity">
    <reaction evidence="9">
        <text>2-oxoglutarate + O2 + 2 H(+) = ethene + 3 CO2 + H2O</text>
        <dbReference type="Rhea" id="RHEA:31523"/>
        <dbReference type="ChEBI" id="CHEBI:15377"/>
        <dbReference type="ChEBI" id="CHEBI:15378"/>
        <dbReference type="ChEBI" id="CHEBI:15379"/>
        <dbReference type="ChEBI" id="CHEBI:16526"/>
        <dbReference type="ChEBI" id="CHEBI:16810"/>
        <dbReference type="ChEBI" id="CHEBI:18153"/>
        <dbReference type="EC" id="1.13.12.19"/>
    </reaction>
</comment>
<evidence type="ECO:0000256" key="6">
    <source>
        <dbReference type="ARBA" id="ARBA00022666"/>
    </source>
</evidence>
<evidence type="ECO:0000256" key="9">
    <source>
        <dbReference type="ARBA" id="ARBA00047725"/>
    </source>
</evidence>
<proteinExistence type="inferred from homology"/>
<comment type="similarity">
    <text evidence="11">Belongs to the iron/ascorbate-dependent oxidoreductase family.</text>
</comment>
<reference evidence="13" key="2">
    <citation type="submission" date="2020-09" db="EMBL/GenBank/DDBJ databases">
        <authorList>
            <person name="Sun Q."/>
            <person name="Kim S."/>
        </authorList>
    </citation>
    <scope>NUCLEOTIDE SEQUENCE</scope>
    <source>
        <strain evidence="13">KCTC 22169</strain>
    </source>
</reference>
<comment type="cofactor">
    <cofactor evidence="1">
        <name>Fe(2+)</name>
        <dbReference type="ChEBI" id="CHEBI:29033"/>
    </cofactor>
</comment>
<reference evidence="13" key="1">
    <citation type="journal article" date="2014" name="Int. J. Syst. Evol. Microbiol.">
        <title>Complete genome sequence of Corynebacterium casei LMG S-19264T (=DSM 44701T), isolated from a smear-ripened cheese.</title>
        <authorList>
            <consortium name="US DOE Joint Genome Institute (JGI-PGF)"/>
            <person name="Walter F."/>
            <person name="Albersmeier A."/>
            <person name="Kalinowski J."/>
            <person name="Ruckert C."/>
        </authorList>
    </citation>
    <scope>NUCLEOTIDE SEQUENCE</scope>
    <source>
        <strain evidence="13">KCTC 22169</strain>
    </source>
</reference>
<dbReference type="PRINTS" id="PR00682">
    <property type="entry name" value="IPNSYNTHASE"/>
</dbReference>
<evidence type="ECO:0000256" key="7">
    <source>
        <dbReference type="ARBA" id="ARBA00031011"/>
    </source>
</evidence>
<dbReference type="GO" id="GO:0009693">
    <property type="term" value="P:ethylene biosynthetic process"/>
    <property type="evidence" value="ECO:0007669"/>
    <property type="project" value="UniProtKB-KW"/>
</dbReference>
<dbReference type="EC" id="1.13.12.19" evidence="4"/>
<gene>
    <name evidence="13" type="ORF">GCM10007392_35930</name>
</gene>
<evidence type="ECO:0000256" key="1">
    <source>
        <dbReference type="ARBA" id="ARBA00001954"/>
    </source>
</evidence>
<organism evidence="13 14">
    <name type="scientific">Saccharospirillum salsuginis</name>
    <dbReference type="NCBI Taxonomy" id="418750"/>
    <lineage>
        <taxon>Bacteria</taxon>
        <taxon>Pseudomonadati</taxon>
        <taxon>Pseudomonadota</taxon>
        <taxon>Gammaproteobacteria</taxon>
        <taxon>Oceanospirillales</taxon>
        <taxon>Saccharospirillaceae</taxon>
        <taxon>Saccharospirillum</taxon>
    </lineage>
</organism>
<dbReference type="Gene3D" id="2.60.120.330">
    <property type="entry name" value="B-lactam Antibiotic, Isopenicillin N Synthase, Chain"/>
    <property type="match status" value="1"/>
</dbReference>
<evidence type="ECO:0000256" key="11">
    <source>
        <dbReference type="RuleBase" id="RU003682"/>
    </source>
</evidence>
<dbReference type="InterPro" id="IPR026992">
    <property type="entry name" value="DIOX_N"/>
</dbReference>
<comment type="pathway">
    <text evidence="2">Alkene biosynthesis; ethylene biosynthesis via 2-oxoglutarate.</text>
</comment>
<evidence type="ECO:0000313" key="14">
    <source>
        <dbReference type="Proteomes" id="UP000626148"/>
    </source>
</evidence>
<evidence type="ECO:0000256" key="8">
    <source>
        <dbReference type="ARBA" id="ARBA00031282"/>
    </source>
</evidence>
<evidence type="ECO:0000256" key="4">
    <source>
        <dbReference type="ARBA" id="ARBA00012531"/>
    </source>
</evidence>
<keyword evidence="11" id="KW-0479">Metal-binding</keyword>
<dbReference type="InterPro" id="IPR005123">
    <property type="entry name" value="Oxoglu/Fe-dep_dioxygenase_dom"/>
</dbReference>
<dbReference type="Pfam" id="PF14226">
    <property type="entry name" value="DIOX_N"/>
    <property type="match status" value="1"/>
</dbReference>
<keyword evidence="11" id="KW-0560">Oxidoreductase</keyword>
<protein>
    <recommendedName>
        <fullName evidence="5">2-oxoglutarate-dependent ethylene/succinate-forming enzyme</fullName>
        <ecNumber evidence="4">1.13.12.19</ecNumber>
        <ecNumber evidence="3">1.14.20.7</ecNumber>
    </recommendedName>
    <alternativeName>
        <fullName evidence="7">2-oxoglutarate dioxygenase (ethylene-forming)</fullName>
    </alternativeName>
    <alternativeName>
        <fullName evidence="8">2-oxoglutarate/L-arginine monooxygenase/decarboxylase (succinate-forming)</fullName>
    </alternativeName>
</protein>
<comment type="catalytic activity">
    <reaction evidence="10">
        <text>L-arginine + 2-oxoglutarate + O2 = guanidine + L-glutamate 5-semialdehyde + succinate + CO2</text>
        <dbReference type="Rhea" id="RHEA:31535"/>
        <dbReference type="ChEBI" id="CHEBI:15379"/>
        <dbReference type="ChEBI" id="CHEBI:16526"/>
        <dbReference type="ChEBI" id="CHEBI:16810"/>
        <dbReference type="ChEBI" id="CHEBI:30031"/>
        <dbReference type="ChEBI" id="CHEBI:30087"/>
        <dbReference type="ChEBI" id="CHEBI:32682"/>
        <dbReference type="ChEBI" id="CHEBI:58066"/>
        <dbReference type="EC" id="1.14.20.7"/>
    </reaction>
</comment>
<evidence type="ECO:0000256" key="2">
    <source>
        <dbReference type="ARBA" id="ARBA00004767"/>
    </source>
</evidence>
<evidence type="ECO:0000256" key="3">
    <source>
        <dbReference type="ARBA" id="ARBA00012293"/>
    </source>
</evidence>
<comment type="caution">
    <text evidence="13">The sequence shown here is derived from an EMBL/GenBank/DDBJ whole genome shotgun (WGS) entry which is preliminary data.</text>
</comment>